<reference evidence="16 17" key="1">
    <citation type="journal article" date="2014" name="BMC Genomics">
        <title>Comparative genomics of the major fungal agents of human and animal Sporotrichosis: Sporothrix schenckii and Sporothrix brasiliensis.</title>
        <authorList>
            <person name="Teixeira M.M."/>
            <person name="de Almeida L.G."/>
            <person name="Kubitschek-Barreira P."/>
            <person name="Alves F.L."/>
            <person name="Kioshima E.S."/>
            <person name="Abadio A.K."/>
            <person name="Fernandes L."/>
            <person name="Derengowski L.S."/>
            <person name="Ferreira K.S."/>
            <person name="Souza R.C."/>
            <person name="Ruiz J.C."/>
            <person name="de Andrade N.C."/>
            <person name="Paes H.C."/>
            <person name="Nicola A.M."/>
            <person name="Albuquerque P."/>
            <person name="Gerber A.L."/>
            <person name="Martins V.P."/>
            <person name="Peconick L.D."/>
            <person name="Neto A.V."/>
            <person name="Chaucanez C.B."/>
            <person name="Silva P.A."/>
            <person name="Cunha O.L."/>
            <person name="de Oliveira F.F."/>
            <person name="dos Santos T.C."/>
            <person name="Barros A.L."/>
            <person name="Soares M.A."/>
            <person name="de Oliveira L.M."/>
            <person name="Marini M.M."/>
            <person name="Villalobos-Duno H."/>
            <person name="Cunha M.M."/>
            <person name="de Hoog S."/>
            <person name="da Silveira J.F."/>
            <person name="Henrissat B."/>
            <person name="Nino-Vega G.A."/>
            <person name="Cisalpino P.S."/>
            <person name="Mora-Montes H.M."/>
            <person name="Almeida S.R."/>
            <person name="Stajich J.E."/>
            <person name="Lopes-Bezerra L.M."/>
            <person name="Vasconcelos A.T."/>
            <person name="Felipe M.S."/>
        </authorList>
    </citation>
    <scope>NUCLEOTIDE SEQUENCE [LARGE SCALE GENOMIC DNA]</scope>
    <source>
        <strain evidence="16 17">5110</strain>
    </source>
</reference>
<dbReference type="InterPro" id="IPR035427">
    <property type="entry name" value="Tim10-like_dom_sf"/>
</dbReference>
<evidence type="ECO:0000256" key="13">
    <source>
        <dbReference type="ARBA" id="ARBA00025862"/>
    </source>
</evidence>
<keyword evidence="9 14" id="KW-0496">Mitochondrion</keyword>
<protein>
    <recommendedName>
        <fullName evidence="14">Mitochondrial import inner membrane translocase subunit</fullName>
    </recommendedName>
</protein>
<dbReference type="GO" id="GO:0015031">
    <property type="term" value="P:protein transport"/>
    <property type="evidence" value="ECO:0007669"/>
    <property type="project" value="UniProtKB-KW"/>
</dbReference>
<evidence type="ECO:0000313" key="16">
    <source>
        <dbReference type="EMBL" id="KIH90614.1"/>
    </source>
</evidence>
<keyword evidence="11 14" id="KW-0143">Chaperone</keyword>
<keyword evidence="3 14" id="KW-0813">Transport</keyword>
<keyword evidence="8 14" id="KW-0811">Translocation</keyword>
<dbReference type="AlphaFoldDB" id="A0A0C2EVM0"/>
<comment type="domain">
    <text evidence="14">The twin CX3C motif contains 4 conserved Cys residues that form 2 disulfide bonds in the mitochondrial intermembrane space.</text>
</comment>
<dbReference type="Proteomes" id="UP000031575">
    <property type="component" value="Unassembled WGS sequence"/>
</dbReference>
<dbReference type="GO" id="GO:0045039">
    <property type="term" value="P:protein insertion into mitochondrial inner membrane"/>
    <property type="evidence" value="ECO:0007669"/>
    <property type="project" value="UniProtKB-ARBA"/>
</dbReference>
<evidence type="ECO:0000256" key="3">
    <source>
        <dbReference type="ARBA" id="ARBA00022448"/>
    </source>
</evidence>
<feature type="domain" description="Tim10-like" evidence="15">
    <location>
        <begin position="12"/>
        <end position="73"/>
    </location>
</feature>
<dbReference type="InterPro" id="IPR004217">
    <property type="entry name" value="Tim10-like"/>
</dbReference>
<evidence type="ECO:0000256" key="1">
    <source>
        <dbReference type="ARBA" id="ARBA00004137"/>
    </source>
</evidence>
<dbReference type="Pfam" id="PF02953">
    <property type="entry name" value="zf-Tim10_DDP"/>
    <property type="match status" value="1"/>
</dbReference>
<dbReference type="OrthoDB" id="7813104at2759"/>
<dbReference type="RefSeq" id="XP_040618624.1">
    <property type="nucleotide sequence ID" value="XM_040759460.1"/>
</dbReference>
<evidence type="ECO:0000256" key="2">
    <source>
        <dbReference type="ARBA" id="ARBA00006720"/>
    </source>
</evidence>
<dbReference type="GeneID" id="63674381"/>
<comment type="caution">
    <text evidence="16">The sequence shown here is derived from an EMBL/GenBank/DDBJ whole genome shotgun (WGS) entry which is preliminary data.</text>
</comment>
<comment type="subcellular location">
    <subcellularLocation>
        <location evidence="1 14">Mitochondrion inner membrane</location>
        <topology evidence="1 14">Peripheral membrane protein</topology>
        <orientation evidence="1 14">Intermembrane side</orientation>
    </subcellularLocation>
</comment>
<dbReference type="EMBL" id="AWTV01000008">
    <property type="protein sequence ID" value="KIH90614.1"/>
    <property type="molecule type" value="Genomic_DNA"/>
</dbReference>
<dbReference type="GO" id="GO:0005743">
    <property type="term" value="C:mitochondrial inner membrane"/>
    <property type="evidence" value="ECO:0007669"/>
    <property type="project" value="UniProtKB-SubCell"/>
</dbReference>
<evidence type="ECO:0000256" key="7">
    <source>
        <dbReference type="ARBA" id="ARBA00022927"/>
    </source>
</evidence>
<evidence type="ECO:0000259" key="15">
    <source>
        <dbReference type="Pfam" id="PF02953"/>
    </source>
</evidence>
<keyword evidence="7 14" id="KW-0653">Protein transport</keyword>
<dbReference type="VEuPathDB" id="FungiDB:SPBR_01143"/>
<name>A0A0C2EVM0_9PEZI</name>
<evidence type="ECO:0000256" key="11">
    <source>
        <dbReference type="ARBA" id="ARBA00023186"/>
    </source>
</evidence>
<dbReference type="HOGENOM" id="CLU_141397_0_2_1"/>
<organism evidence="16 17">
    <name type="scientific">Sporothrix brasiliensis 5110</name>
    <dbReference type="NCBI Taxonomy" id="1398154"/>
    <lineage>
        <taxon>Eukaryota</taxon>
        <taxon>Fungi</taxon>
        <taxon>Dikarya</taxon>
        <taxon>Ascomycota</taxon>
        <taxon>Pezizomycotina</taxon>
        <taxon>Sordariomycetes</taxon>
        <taxon>Sordariomycetidae</taxon>
        <taxon>Ophiostomatales</taxon>
        <taxon>Ophiostomataceae</taxon>
        <taxon>Sporothrix</taxon>
    </lineage>
</organism>
<evidence type="ECO:0000313" key="17">
    <source>
        <dbReference type="Proteomes" id="UP000031575"/>
    </source>
</evidence>
<proteinExistence type="inferred from homology"/>
<evidence type="ECO:0000256" key="8">
    <source>
        <dbReference type="ARBA" id="ARBA00023010"/>
    </source>
</evidence>
<keyword evidence="17" id="KW-1185">Reference proteome</keyword>
<keyword evidence="6" id="KW-0862">Zinc</keyword>
<dbReference type="FunFam" id="1.10.287.810:FF:000001">
    <property type="entry name" value="mitochondrial import inner membrane translocase subunit TIM13"/>
    <property type="match status" value="1"/>
</dbReference>
<evidence type="ECO:0000256" key="10">
    <source>
        <dbReference type="ARBA" id="ARBA00023157"/>
    </source>
</evidence>
<evidence type="ECO:0000256" key="6">
    <source>
        <dbReference type="ARBA" id="ARBA00022833"/>
    </source>
</evidence>
<accession>A0A0C2EVM0</accession>
<comment type="function">
    <text evidence="12">Mitochondrial intermembrane chaperone that participates in the import and insertion of some multi-pass transmembrane proteins into the mitochondrial inner membrane. Also required for the transfer of beta-barrel precursors from the TOM complex to the sorting and assembly machinery (SAM complex) of the outer membrane. Acts as a chaperone-like protein that protects the hydrophobic precursors from aggregation and guide them through the mitochondrial intermembrane space. The TIM8-TIM13 complex is non essential and only mediates the import of few proteins, while the predominant TIM9-TIM10 70 kDa complex is crucial and mediates the import of much more proteins.</text>
</comment>
<evidence type="ECO:0000256" key="4">
    <source>
        <dbReference type="ARBA" id="ARBA00022723"/>
    </source>
</evidence>
<evidence type="ECO:0000256" key="9">
    <source>
        <dbReference type="ARBA" id="ARBA00023128"/>
    </source>
</evidence>
<dbReference type="SUPFAM" id="SSF144122">
    <property type="entry name" value="Tim10-like"/>
    <property type="match status" value="1"/>
</dbReference>
<dbReference type="GO" id="GO:0046872">
    <property type="term" value="F:metal ion binding"/>
    <property type="evidence" value="ECO:0007669"/>
    <property type="project" value="UniProtKB-KW"/>
</dbReference>
<keyword evidence="5 14" id="KW-0999">Mitochondrion inner membrane</keyword>
<keyword evidence="10 14" id="KW-1015">Disulfide bond</keyword>
<dbReference type="Gene3D" id="1.10.287.810">
    <property type="entry name" value="Mitochondrial import inner membrane translocase subunit tim13 like domains"/>
    <property type="match status" value="1"/>
</dbReference>
<keyword evidence="5 14" id="KW-0472">Membrane</keyword>
<evidence type="ECO:0000256" key="5">
    <source>
        <dbReference type="ARBA" id="ARBA00022792"/>
    </source>
</evidence>
<evidence type="ECO:0000256" key="14">
    <source>
        <dbReference type="RuleBase" id="RU367043"/>
    </source>
</evidence>
<comment type="subunit">
    <text evidence="13">Heterohexamer; composed of 3 copies of TIM8 and 3 copies of TIM13, named soluble 70 kDa complex. Associates with the TIM22 complex, whose core is composed of TIM22 and TIM54. Interacts with the transmembrane regions of multi-pass transmembrane proteins in transit.</text>
</comment>
<gene>
    <name evidence="16" type="ORF">SPBR_01143</name>
</gene>
<keyword evidence="4" id="KW-0479">Metal-binding</keyword>
<dbReference type="GO" id="GO:0042719">
    <property type="term" value="C:mitochondrial intermembrane space chaperone complex"/>
    <property type="evidence" value="ECO:0007669"/>
    <property type="project" value="UniProtKB-ARBA"/>
</dbReference>
<evidence type="ECO:0000256" key="12">
    <source>
        <dbReference type="ARBA" id="ARBA00025151"/>
    </source>
</evidence>
<comment type="similarity">
    <text evidence="2 14">Belongs to the small Tim family.</text>
</comment>
<sequence>MDNETVKKSIMQQILQEANSANARTLMENMNQHCFDSCVPKPGSSLSSGEQKCVSQCMEKYIAAWNNVNAAYIRRLQQEMGNNN</sequence>